<sequence length="344" mass="40283">MYFIYFIALSLSAVSDIFFLKNRAYKNLLYIFCIFWLIVLASTREHVGIDWKAYESMFYNQNELISQNIEIGYTYINNILKGLSFNVLLLLVASLSFLFISIFTYEFVFYKLIFLLVYFSDLFFYLNLSGMRQGIALALTLFSTFFIVRKKFVCFVITIIIACLFHKTAIFFILAYFVQYFKASFRNILLGAIFSLAISTLFLGITDVASQLGYFRDIKLYTDQSYNDIYTLGDYIIGGIKRIMPLLLLLSVVRLKNLESNIFVKLYLVGLLCYFALYQSFPDVAVRLSLYFLVFDAVIYNYIFVYCKKNSMKMAYMLVVFILTAYKVYGYATLDGYDYQNIIW</sequence>
<feature type="transmembrane region" description="Helical" evidence="1">
    <location>
        <begin position="25"/>
        <end position="43"/>
    </location>
</feature>
<dbReference type="RefSeq" id="WP_001549381.1">
    <property type="nucleotide sequence ID" value="NZ_CAMPSS010000014.1"/>
</dbReference>
<feature type="transmembrane region" description="Helical" evidence="1">
    <location>
        <begin position="83"/>
        <end position="102"/>
    </location>
</feature>
<protein>
    <submittedName>
        <fullName evidence="2">Wzy</fullName>
    </submittedName>
</protein>
<feature type="transmembrane region" description="Helical" evidence="1">
    <location>
        <begin position="315"/>
        <end position="334"/>
    </location>
</feature>
<dbReference type="InterPro" id="IPR049458">
    <property type="entry name" value="EpsG-like"/>
</dbReference>
<reference evidence="2" key="1">
    <citation type="journal article" date="2015" name="Microbiology (Mosc.)">
        <title>Identification serologically, chemically and genetically of two Escherichia coli strains, as candidates for new O serogroups.</title>
        <authorList>
            <person name="Chen M."/>
            <person name="Shpirt A.M."/>
            <person name="Guo X."/>
            <person name="Shashkov A.S."/>
            <person name="Zhuang Y."/>
            <person name="Wang L."/>
            <person name="Knirel Y.A."/>
            <person name="Liu B."/>
        </authorList>
    </citation>
    <scope>NUCLEOTIDE SEQUENCE</scope>
    <source>
        <strain evidence="2">G5413</strain>
    </source>
</reference>
<dbReference type="EMBL" id="KR071853">
    <property type="protein sequence ID" value="ALC76397.1"/>
    <property type="molecule type" value="Genomic_DNA"/>
</dbReference>
<dbReference type="AlphaFoldDB" id="A0A0M3R7G2"/>
<feature type="transmembrane region" description="Helical" evidence="1">
    <location>
        <begin position="262"/>
        <end position="278"/>
    </location>
</feature>
<feature type="transmembrane region" description="Helical" evidence="1">
    <location>
        <begin position="229"/>
        <end position="250"/>
    </location>
</feature>
<dbReference type="Pfam" id="PF14897">
    <property type="entry name" value="EpsG"/>
    <property type="match status" value="1"/>
</dbReference>
<proteinExistence type="predicted"/>
<accession>A0A0M3R7G2</accession>
<evidence type="ECO:0000256" key="1">
    <source>
        <dbReference type="SAM" id="Phobius"/>
    </source>
</evidence>
<keyword evidence="1" id="KW-0812">Transmembrane</keyword>
<keyword evidence="1" id="KW-1133">Transmembrane helix</keyword>
<organism evidence="2">
    <name type="scientific">Escherichia coli</name>
    <dbReference type="NCBI Taxonomy" id="562"/>
    <lineage>
        <taxon>Bacteria</taxon>
        <taxon>Pseudomonadati</taxon>
        <taxon>Pseudomonadota</taxon>
        <taxon>Gammaproteobacteria</taxon>
        <taxon>Enterobacterales</taxon>
        <taxon>Enterobacteriaceae</taxon>
        <taxon>Escherichia</taxon>
    </lineage>
</organism>
<feature type="transmembrane region" description="Helical" evidence="1">
    <location>
        <begin position="189"/>
        <end position="209"/>
    </location>
</feature>
<name>A0A0M3R7G2_ECOLX</name>
<gene>
    <name evidence="2" type="primary">wzy</name>
</gene>
<feature type="transmembrane region" description="Helical" evidence="1">
    <location>
        <begin position="284"/>
        <end position="303"/>
    </location>
</feature>
<feature type="transmembrane region" description="Helical" evidence="1">
    <location>
        <begin position="108"/>
        <end position="126"/>
    </location>
</feature>
<keyword evidence="1" id="KW-0472">Membrane</keyword>
<feature type="transmembrane region" description="Helical" evidence="1">
    <location>
        <begin position="155"/>
        <end position="177"/>
    </location>
</feature>
<evidence type="ECO:0000313" key="2">
    <source>
        <dbReference type="EMBL" id="ALC76397.1"/>
    </source>
</evidence>